<proteinExistence type="predicted"/>
<protein>
    <submittedName>
        <fullName evidence="2">Uncharacterized protein</fullName>
    </submittedName>
</protein>
<organism evidence="2">
    <name type="scientific">Geobacter metallireducens</name>
    <dbReference type="NCBI Taxonomy" id="28232"/>
    <lineage>
        <taxon>Bacteria</taxon>
        <taxon>Pseudomonadati</taxon>
        <taxon>Thermodesulfobacteriota</taxon>
        <taxon>Desulfuromonadia</taxon>
        <taxon>Geobacterales</taxon>
        <taxon>Geobacteraceae</taxon>
        <taxon>Geobacter</taxon>
    </lineage>
</organism>
<dbReference type="AlphaFoldDB" id="A0A831XFR7"/>
<reference evidence="2" key="1">
    <citation type="journal article" date="2020" name="mSystems">
        <title>Genome- and Community-Level Interaction Insights into Carbon Utilization and Element Cycling Functions of Hydrothermarchaeota in Hydrothermal Sediment.</title>
        <authorList>
            <person name="Zhou Z."/>
            <person name="Liu Y."/>
            <person name="Xu W."/>
            <person name="Pan J."/>
            <person name="Luo Z.H."/>
            <person name="Li M."/>
        </authorList>
    </citation>
    <scope>NUCLEOTIDE SEQUENCE [LARGE SCALE GENOMIC DNA]</scope>
    <source>
        <strain evidence="2">SpSt-349</strain>
    </source>
</reference>
<dbReference type="EMBL" id="DSOV01000068">
    <property type="protein sequence ID" value="HEN43584.1"/>
    <property type="molecule type" value="Genomic_DNA"/>
</dbReference>
<accession>A0A831XFR7</accession>
<evidence type="ECO:0000256" key="1">
    <source>
        <dbReference type="SAM" id="MobiDB-lite"/>
    </source>
</evidence>
<comment type="caution">
    <text evidence="2">The sequence shown here is derived from an EMBL/GenBank/DDBJ whole genome shotgun (WGS) entry which is preliminary data.</text>
</comment>
<feature type="region of interest" description="Disordered" evidence="1">
    <location>
        <begin position="18"/>
        <end position="38"/>
    </location>
</feature>
<gene>
    <name evidence="2" type="ORF">ENQ87_14670</name>
</gene>
<sequence length="94" mass="10134">MRQDRKAPLRRGLFIRIPRFSSSGTPPGGLRPPPPGHRLPRLINTASDRALLLAHTREAREISPAMAPKAIADVATKARRPAPSQVSNGTRAVG</sequence>
<name>A0A831XFR7_GEOME</name>
<evidence type="ECO:0000313" key="2">
    <source>
        <dbReference type="EMBL" id="HEN43584.1"/>
    </source>
</evidence>